<feature type="region of interest" description="Disordered" evidence="1">
    <location>
        <begin position="99"/>
        <end position="130"/>
    </location>
</feature>
<accession>A0A3S5Y6L5</accession>
<dbReference type="Gene3D" id="2.130.10.10">
    <property type="entry name" value="YVTN repeat-like/Quinoprotein amine dehydrogenase"/>
    <property type="match status" value="1"/>
</dbReference>
<sequence>MARFRTAALPLIAAAALAVAGCTTDTKTTADAETTTPPAPNPRLTTMPLSPSLDHLHGLHVDADGTVLAGTHSGLLALAPSGNTTRVGTSDDDLMGLSGVPGTDTLFSSGHPGPSSDAPDPLGLARSTDGGVTWESRSLVGEVDFHALASDGNVLAGFDTSSGIRVSADDGATWTDGAAIGVSALAVTEAGIWAATPDGLLLSTDGARTFAPTPGAPRLGLVSAGTDGALWGMDVDGNAWRSRDGRAWEEFTRVGDVEALTALDYDTAYAATAQELHTLR</sequence>
<reference evidence="3" key="1">
    <citation type="journal article" date="2010" name="PLoS Genet.">
        <title>The genome of a pathogenic rhodococcus: cooptive virulence underpinned by key gene acquisitions.</title>
        <authorList>
            <person name="Letek M."/>
            <person name="Gonzalez P."/>
            <person name="Macarthur I."/>
            <person name="Rodriguez H."/>
            <person name="Freeman T.C."/>
            <person name="Valero-Rello A."/>
            <person name="Blanco M."/>
            <person name="Buckley T."/>
            <person name="Cherevach I."/>
            <person name="Fahey R."/>
            <person name="Hapeshi A."/>
            <person name="Holdstock J."/>
            <person name="Leadon D."/>
            <person name="Navas J."/>
            <person name="Ocampo A."/>
            <person name="Quail M.A."/>
            <person name="Sanders M."/>
            <person name="Scortti M.M."/>
            <person name="Prescott J.F."/>
            <person name="Fogarty U."/>
            <person name="Meijer W.G."/>
            <person name="Parkhill J."/>
            <person name="Bentley S.D."/>
            <person name="Vazquez-Boland J.A."/>
        </authorList>
    </citation>
    <scope>NUCLEOTIDE SEQUENCE [LARGE SCALE GENOMIC DNA]</scope>
    <source>
        <strain evidence="3 4">103S</strain>
    </source>
</reference>
<organism evidence="3">
    <name type="scientific">Rhodococcus hoagii (strain 103S)</name>
    <name type="common">Rhodococcus equi</name>
    <dbReference type="NCBI Taxonomy" id="685727"/>
    <lineage>
        <taxon>Bacteria</taxon>
        <taxon>Bacillati</taxon>
        <taxon>Actinomycetota</taxon>
        <taxon>Actinomycetes</taxon>
        <taxon>Mycobacteriales</taxon>
        <taxon>Nocardiaceae</taxon>
        <taxon>Prescottella</taxon>
    </lineage>
</organism>
<dbReference type="Proteomes" id="UP001154400">
    <property type="component" value="Chromosome"/>
</dbReference>
<dbReference type="GO" id="GO:0016787">
    <property type="term" value="F:hydrolase activity"/>
    <property type="evidence" value="ECO:0007669"/>
    <property type="project" value="UniProtKB-KW"/>
</dbReference>
<gene>
    <name evidence="3" type="ordered locus">REQ_21230</name>
</gene>
<evidence type="ECO:0000313" key="3">
    <source>
        <dbReference type="EMBL" id="CBH48177.1"/>
    </source>
</evidence>
<dbReference type="AlphaFoldDB" id="A0A3S5Y6L5"/>
<dbReference type="NCBIfam" id="NF045728">
    <property type="entry name" value="glycosyl_F510_1955"/>
    <property type="match status" value="1"/>
</dbReference>
<feature type="signal peptide" evidence="2">
    <location>
        <begin position="1"/>
        <end position="20"/>
    </location>
</feature>
<proteinExistence type="predicted"/>
<dbReference type="SUPFAM" id="SSF110296">
    <property type="entry name" value="Oligoxyloglucan reducing end-specific cellobiohydrolase"/>
    <property type="match status" value="1"/>
</dbReference>
<feature type="chain" id="PRO_5038599989" evidence="2">
    <location>
        <begin position="21"/>
        <end position="280"/>
    </location>
</feature>
<protein>
    <submittedName>
        <fullName evidence="3">Secreted glycosyl hydrolase</fullName>
    </submittedName>
</protein>
<dbReference type="PROSITE" id="PS51257">
    <property type="entry name" value="PROKAR_LIPOPROTEIN"/>
    <property type="match status" value="1"/>
</dbReference>
<dbReference type="EMBL" id="FN563149">
    <property type="protein sequence ID" value="CBH48177.1"/>
    <property type="molecule type" value="Genomic_DNA"/>
</dbReference>
<dbReference type="RefSeq" id="WP_013415882.1">
    <property type="nucleotide sequence ID" value="NC_014659.1"/>
</dbReference>
<evidence type="ECO:0000313" key="4">
    <source>
        <dbReference type="Proteomes" id="UP000006892"/>
    </source>
</evidence>
<dbReference type="InterPro" id="IPR054817">
    <property type="entry name" value="Glycosyl_F510_1955-like"/>
</dbReference>
<evidence type="ECO:0000256" key="2">
    <source>
        <dbReference type="SAM" id="SignalP"/>
    </source>
</evidence>
<keyword evidence="3" id="KW-0378">Hydrolase</keyword>
<evidence type="ECO:0000256" key="1">
    <source>
        <dbReference type="SAM" id="MobiDB-lite"/>
    </source>
</evidence>
<dbReference type="InterPro" id="IPR015943">
    <property type="entry name" value="WD40/YVTN_repeat-like_dom_sf"/>
</dbReference>
<dbReference type="KEGG" id="req:REQ_21230"/>
<name>A0A3S5Y6L5_RHOH1</name>
<keyword evidence="2" id="KW-0732">Signal</keyword>